<proteinExistence type="predicted"/>
<name>A0A1F7I6D2_9BACT</name>
<sequence length="78" mass="9022">MSNQTLPEYVTKYFWGDDLSQLSLENNESYIVQTILNIGDQQAVKWLLSAVDRSSIINRLPQLKLTPQSANFWNIYLS</sequence>
<evidence type="ECO:0000313" key="2">
    <source>
        <dbReference type="EMBL" id="OGK38905.1"/>
    </source>
</evidence>
<organism evidence="2 3">
    <name type="scientific">Candidatus Roizmanbacteria bacterium RIFCSPHIGHO2_12_FULL_44_10</name>
    <dbReference type="NCBI Taxonomy" id="1802054"/>
    <lineage>
        <taxon>Bacteria</taxon>
        <taxon>Candidatus Roizmaniibacteriota</taxon>
    </lineage>
</organism>
<dbReference type="EMBL" id="MGAE01000038">
    <property type="protein sequence ID" value="OGK38905.1"/>
    <property type="molecule type" value="Genomic_DNA"/>
</dbReference>
<dbReference type="InterPro" id="IPR053830">
    <property type="entry name" value="DUF6922"/>
</dbReference>
<gene>
    <name evidence="2" type="ORF">A3F34_02020</name>
</gene>
<dbReference type="Proteomes" id="UP000179024">
    <property type="component" value="Unassembled WGS sequence"/>
</dbReference>
<evidence type="ECO:0000259" key="1">
    <source>
        <dbReference type="Pfam" id="PF21956"/>
    </source>
</evidence>
<protein>
    <recommendedName>
        <fullName evidence="1">DUF6922 domain-containing protein</fullName>
    </recommendedName>
</protein>
<accession>A0A1F7I6D2</accession>
<feature type="domain" description="DUF6922" evidence="1">
    <location>
        <begin position="12"/>
        <end position="50"/>
    </location>
</feature>
<comment type="caution">
    <text evidence="2">The sequence shown here is derived from an EMBL/GenBank/DDBJ whole genome shotgun (WGS) entry which is preliminary data.</text>
</comment>
<dbReference type="AlphaFoldDB" id="A0A1F7I6D2"/>
<evidence type="ECO:0000313" key="3">
    <source>
        <dbReference type="Proteomes" id="UP000179024"/>
    </source>
</evidence>
<reference evidence="2 3" key="1">
    <citation type="journal article" date="2016" name="Nat. Commun.">
        <title>Thousands of microbial genomes shed light on interconnected biogeochemical processes in an aquifer system.</title>
        <authorList>
            <person name="Anantharaman K."/>
            <person name="Brown C.T."/>
            <person name="Hug L.A."/>
            <person name="Sharon I."/>
            <person name="Castelle C.J."/>
            <person name="Probst A.J."/>
            <person name="Thomas B.C."/>
            <person name="Singh A."/>
            <person name="Wilkins M.J."/>
            <person name="Karaoz U."/>
            <person name="Brodie E.L."/>
            <person name="Williams K.H."/>
            <person name="Hubbard S.S."/>
            <person name="Banfield J.F."/>
        </authorList>
    </citation>
    <scope>NUCLEOTIDE SEQUENCE [LARGE SCALE GENOMIC DNA]</scope>
</reference>
<dbReference type="Pfam" id="PF21956">
    <property type="entry name" value="DUF6922"/>
    <property type="match status" value="1"/>
</dbReference>